<evidence type="ECO:0000256" key="3">
    <source>
        <dbReference type="ARBA" id="ARBA00022723"/>
    </source>
</evidence>
<dbReference type="InterPro" id="IPR049299">
    <property type="entry name" value="Thio2_N"/>
</dbReference>
<evidence type="ECO:0000256" key="4">
    <source>
        <dbReference type="ARBA" id="ARBA00022982"/>
    </source>
</evidence>
<sequence>MTEFLQLVCAHCEAVNRVPRARLGERPNCGRCHQRQFTGTPVELTGHSFSRMIDRSDQPVVVDFWAPWCVPCRSMAPAFASAAVELEPQVRLAKLNTEAEPGIASRFGIRSIPTMVMFVGGREVARQSGAMDAASIVRWVRNNAPRLG</sequence>
<keyword evidence="3" id="KW-0479">Metal-binding</keyword>
<organism evidence="9 10">
    <name type="scientific">Candidatus Methylophosphatis roskildensis</name>
    <dbReference type="NCBI Taxonomy" id="2899263"/>
    <lineage>
        <taxon>Bacteria</taxon>
        <taxon>Pseudomonadati</taxon>
        <taxon>Pseudomonadota</taxon>
        <taxon>Betaproteobacteria</taxon>
        <taxon>Nitrosomonadales</taxon>
        <taxon>Sterolibacteriaceae</taxon>
        <taxon>Candidatus Methylophosphatis</taxon>
    </lineage>
</organism>
<dbReference type="InterPro" id="IPR036249">
    <property type="entry name" value="Thioredoxin-like_sf"/>
</dbReference>
<evidence type="ECO:0000256" key="5">
    <source>
        <dbReference type="ARBA" id="ARBA00023157"/>
    </source>
</evidence>
<dbReference type="Pfam" id="PF00085">
    <property type="entry name" value="Thioredoxin"/>
    <property type="match status" value="1"/>
</dbReference>
<dbReference type="InterPro" id="IPR013766">
    <property type="entry name" value="Thioredoxin_domain"/>
</dbReference>
<protein>
    <recommendedName>
        <fullName evidence="7">Thioredoxin</fullName>
    </recommendedName>
</protein>
<dbReference type="GO" id="GO:0015035">
    <property type="term" value="F:protein-disulfide reductase activity"/>
    <property type="evidence" value="ECO:0007669"/>
    <property type="project" value="UniProtKB-UniRule"/>
</dbReference>
<keyword evidence="6" id="KW-0676">Redox-active center</keyword>
<dbReference type="FunFam" id="3.40.30.10:FF:000001">
    <property type="entry name" value="Thioredoxin"/>
    <property type="match status" value="1"/>
</dbReference>
<dbReference type="PANTHER" id="PTHR45663:SF11">
    <property type="entry name" value="GEO12009P1"/>
    <property type="match status" value="1"/>
</dbReference>
<feature type="domain" description="Thioredoxin" evidence="8">
    <location>
        <begin position="12"/>
        <end position="145"/>
    </location>
</feature>
<gene>
    <name evidence="9" type="primary">trxC</name>
    <name evidence="9" type="ORF">IPH26_21210</name>
</gene>
<dbReference type="CDD" id="cd02947">
    <property type="entry name" value="TRX_family"/>
    <property type="match status" value="1"/>
</dbReference>
<keyword evidence="2" id="KW-0813">Transport</keyword>
<dbReference type="Gene3D" id="3.40.30.10">
    <property type="entry name" value="Glutaredoxin"/>
    <property type="match status" value="1"/>
</dbReference>
<evidence type="ECO:0000256" key="1">
    <source>
        <dbReference type="ARBA" id="ARBA00008987"/>
    </source>
</evidence>
<dbReference type="SUPFAM" id="SSF52833">
    <property type="entry name" value="Thioredoxin-like"/>
    <property type="match status" value="1"/>
</dbReference>
<dbReference type="EMBL" id="JADJEV010000005">
    <property type="protein sequence ID" value="MBK6975352.1"/>
    <property type="molecule type" value="Genomic_DNA"/>
</dbReference>
<dbReference type="PROSITE" id="PS51352">
    <property type="entry name" value="THIOREDOXIN_2"/>
    <property type="match status" value="1"/>
</dbReference>
<dbReference type="AlphaFoldDB" id="A0A9D7HML5"/>
<reference evidence="9" key="1">
    <citation type="submission" date="2020-10" db="EMBL/GenBank/DDBJ databases">
        <title>Connecting structure to function with the recovery of over 1000 high-quality activated sludge metagenome-assembled genomes encoding full-length rRNA genes using long-read sequencing.</title>
        <authorList>
            <person name="Singleton C.M."/>
            <person name="Petriglieri F."/>
            <person name="Kristensen J.M."/>
            <person name="Kirkegaard R.H."/>
            <person name="Michaelsen T.Y."/>
            <person name="Andersen M.H."/>
            <person name="Karst S.M."/>
            <person name="Dueholm M.S."/>
            <person name="Nielsen P.H."/>
            <person name="Albertsen M."/>
        </authorList>
    </citation>
    <scope>NUCLEOTIDE SEQUENCE</scope>
    <source>
        <strain evidence="9">Bjer_18-Q3-R1-45_BAT3C.347</strain>
    </source>
</reference>
<evidence type="ECO:0000313" key="10">
    <source>
        <dbReference type="Proteomes" id="UP000807785"/>
    </source>
</evidence>
<dbReference type="InterPro" id="IPR017937">
    <property type="entry name" value="Thioredoxin_CS"/>
</dbReference>
<evidence type="ECO:0000313" key="9">
    <source>
        <dbReference type="EMBL" id="MBK6975352.1"/>
    </source>
</evidence>
<comment type="similarity">
    <text evidence="1">Belongs to the thioredoxin family.</text>
</comment>
<dbReference type="PRINTS" id="PR00421">
    <property type="entry name" value="THIOREDOXIN"/>
</dbReference>
<keyword evidence="5" id="KW-1015">Disulfide bond</keyword>
<evidence type="ECO:0000259" key="8">
    <source>
        <dbReference type="PROSITE" id="PS51352"/>
    </source>
</evidence>
<name>A0A9D7HML5_9PROT</name>
<dbReference type="GO" id="GO:0046872">
    <property type="term" value="F:metal ion binding"/>
    <property type="evidence" value="ECO:0007669"/>
    <property type="project" value="UniProtKB-KW"/>
</dbReference>
<evidence type="ECO:0000256" key="2">
    <source>
        <dbReference type="ARBA" id="ARBA00022448"/>
    </source>
</evidence>
<comment type="caution">
    <text evidence="9">The sequence shown here is derived from an EMBL/GenBank/DDBJ whole genome shotgun (WGS) entry which is preliminary data.</text>
</comment>
<dbReference type="InterPro" id="IPR005746">
    <property type="entry name" value="Thioredoxin"/>
</dbReference>
<dbReference type="Proteomes" id="UP000807785">
    <property type="component" value="Unassembled WGS sequence"/>
</dbReference>
<dbReference type="Gene3D" id="2.30.30.380">
    <property type="entry name" value="Zn-finger domain of Sec23/24"/>
    <property type="match status" value="1"/>
</dbReference>
<dbReference type="GO" id="GO:0045454">
    <property type="term" value="P:cell redox homeostasis"/>
    <property type="evidence" value="ECO:0007669"/>
    <property type="project" value="TreeGrafter"/>
</dbReference>
<proteinExistence type="inferred from homology"/>
<dbReference type="NCBIfam" id="NF008229">
    <property type="entry name" value="PRK10996.1"/>
    <property type="match status" value="1"/>
</dbReference>
<evidence type="ECO:0000256" key="7">
    <source>
        <dbReference type="NCBIfam" id="TIGR01068"/>
    </source>
</evidence>
<dbReference type="NCBIfam" id="TIGR01068">
    <property type="entry name" value="thioredoxin"/>
    <property type="match status" value="1"/>
</dbReference>
<accession>A0A9D7HML5</accession>
<dbReference type="Pfam" id="PF21352">
    <property type="entry name" value="Zn_ribbon_Thio2"/>
    <property type="match status" value="1"/>
</dbReference>
<keyword evidence="4" id="KW-0249">Electron transport</keyword>
<dbReference type="PANTHER" id="PTHR45663">
    <property type="entry name" value="GEO12009P1"/>
    <property type="match status" value="1"/>
</dbReference>
<dbReference type="GO" id="GO:0005829">
    <property type="term" value="C:cytosol"/>
    <property type="evidence" value="ECO:0007669"/>
    <property type="project" value="TreeGrafter"/>
</dbReference>
<evidence type="ECO:0000256" key="6">
    <source>
        <dbReference type="ARBA" id="ARBA00023284"/>
    </source>
</evidence>
<dbReference type="PROSITE" id="PS00194">
    <property type="entry name" value="THIOREDOXIN_1"/>
    <property type="match status" value="1"/>
</dbReference>